<reference evidence="2" key="1">
    <citation type="journal article" date="2022" name="Int. J. Syst. Evol. Microbiol.">
        <title>Pseudomonas aegrilactucae sp. nov. and Pseudomonas morbosilactucae sp. nov., pathogens causing bacterial rot of lettuce in Japan.</title>
        <authorList>
            <person name="Sawada H."/>
            <person name="Fujikawa T."/>
            <person name="Satou M."/>
        </authorList>
    </citation>
    <scope>NUCLEOTIDE SEQUENCE</scope>
    <source>
        <strain evidence="2">0166_1</strain>
    </source>
</reference>
<keyword evidence="3" id="KW-1185">Reference proteome</keyword>
<dbReference type="AlphaFoldDB" id="A0A9E6XVS4"/>
<name>A0A9E6XVS4_9ACTN</name>
<dbReference type="EMBL" id="CP087164">
    <property type="protein sequence ID" value="UGS35349.1"/>
    <property type="molecule type" value="Genomic_DNA"/>
</dbReference>
<feature type="region of interest" description="Disordered" evidence="1">
    <location>
        <begin position="32"/>
        <end position="69"/>
    </location>
</feature>
<evidence type="ECO:0000256" key="1">
    <source>
        <dbReference type="SAM" id="MobiDB-lite"/>
    </source>
</evidence>
<proteinExistence type="predicted"/>
<feature type="compositionally biased region" description="Basic and acidic residues" evidence="1">
    <location>
        <begin position="32"/>
        <end position="62"/>
    </location>
</feature>
<organism evidence="2 3">
    <name type="scientific">Capillimicrobium parvum</name>
    <dbReference type="NCBI Taxonomy" id="2884022"/>
    <lineage>
        <taxon>Bacteria</taxon>
        <taxon>Bacillati</taxon>
        <taxon>Actinomycetota</taxon>
        <taxon>Thermoleophilia</taxon>
        <taxon>Solirubrobacterales</taxon>
        <taxon>Capillimicrobiaceae</taxon>
        <taxon>Capillimicrobium</taxon>
    </lineage>
</organism>
<evidence type="ECO:0000313" key="3">
    <source>
        <dbReference type="Proteomes" id="UP001162834"/>
    </source>
</evidence>
<gene>
    <name evidence="2" type="ORF">DSM104329_01737</name>
</gene>
<sequence>MSTALSLLDLIERPSILDVDRDGRAGVRVYERDGGRESSPGCEHDRVRRPEIGRERSDRGDRAVPAVGGAPTLDDLLTGIWQTIASDQTATCPLCQGALEPRYSAGSVPVGGRCTSCGTELS</sequence>
<protein>
    <submittedName>
        <fullName evidence="2">Uncharacterized protein</fullName>
    </submittedName>
</protein>
<dbReference type="RefSeq" id="WP_259315037.1">
    <property type="nucleotide sequence ID" value="NZ_CP087164.1"/>
</dbReference>
<evidence type="ECO:0000313" key="2">
    <source>
        <dbReference type="EMBL" id="UGS35349.1"/>
    </source>
</evidence>
<accession>A0A9E6XVS4</accession>
<dbReference type="KEGG" id="sbae:DSM104329_01737"/>
<dbReference type="Proteomes" id="UP001162834">
    <property type="component" value="Chromosome"/>
</dbReference>